<feature type="transmembrane region" description="Helical" evidence="6">
    <location>
        <begin position="104"/>
        <end position="125"/>
    </location>
</feature>
<dbReference type="Proteomes" id="UP000276254">
    <property type="component" value="Chromosome"/>
</dbReference>
<feature type="transmembrane region" description="Helical" evidence="6">
    <location>
        <begin position="385"/>
        <end position="404"/>
    </location>
</feature>
<feature type="transmembrane region" description="Helical" evidence="6">
    <location>
        <begin position="258"/>
        <end position="277"/>
    </location>
</feature>
<evidence type="ECO:0000313" key="8">
    <source>
        <dbReference type="EMBL" id="AYJ86155.1"/>
    </source>
</evidence>
<proteinExistence type="predicted"/>
<dbReference type="AlphaFoldDB" id="A0A494TM52"/>
<feature type="transmembrane region" description="Helical" evidence="6">
    <location>
        <begin position="289"/>
        <end position="309"/>
    </location>
</feature>
<feature type="transmembrane region" description="Helical" evidence="6">
    <location>
        <begin position="49"/>
        <end position="67"/>
    </location>
</feature>
<dbReference type="InterPro" id="IPR036259">
    <property type="entry name" value="MFS_trans_sf"/>
</dbReference>
<dbReference type="SUPFAM" id="SSF103473">
    <property type="entry name" value="MFS general substrate transporter"/>
    <property type="match status" value="1"/>
</dbReference>
<protein>
    <submittedName>
        <fullName evidence="8">MFS transporter</fullName>
    </submittedName>
</protein>
<evidence type="ECO:0000256" key="5">
    <source>
        <dbReference type="ARBA" id="ARBA00023136"/>
    </source>
</evidence>
<dbReference type="CDD" id="cd17328">
    <property type="entry name" value="MFS_spinster_like"/>
    <property type="match status" value="1"/>
</dbReference>
<dbReference type="PROSITE" id="PS50850">
    <property type="entry name" value="MFS"/>
    <property type="match status" value="1"/>
</dbReference>
<sequence length="433" mass="45303">MPMTRASNPWVVLATLLFIYIFSFADRYLITGLVGPIKAEFGVGDGTMGLLMGPAFVLLYVVLGVPFARLADRWSRVRIIAIGCLLWSCATAATGLATSLLDLSLARVGVGVGEAAFVAPAYSLLSDYFRAERRGMAFAILGLATYIGQIAGQGGGPAIAAHFEWRSAFYLMGGIGVVLAIVALLVIREPERVSSGGRTGVAMPFMALVRALGATPAYVWMMLAFACGALSGVAFGYWGPELFARSYGLDPVVAKTTFAVNFGLSGIIGMLSFGAISDRMSRRGMVWPARLSAIAVGAATMAILVATWADSFAVARLLAIPAGLLGGGWSVGFLATLQYILPGRIRAGATALFLSVTTLIGFCVGPWAVGVISESLGNDIHSLRIALSVVIPFGFLAALFGWLASIKVERGRAALDALDEALSVRVRSTAAAG</sequence>
<gene>
    <name evidence="8" type="ORF">D3Y57_09480</name>
</gene>
<feature type="domain" description="Major facilitator superfamily (MFS) profile" evidence="7">
    <location>
        <begin position="12"/>
        <end position="409"/>
    </location>
</feature>
<keyword evidence="3 6" id="KW-0812">Transmembrane</keyword>
<dbReference type="GO" id="GO:0016020">
    <property type="term" value="C:membrane"/>
    <property type="evidence" value="ECO:0007669"/>
    <property type="project" value="UniProtKB-SubCell"/>
</dbReference>
<evidence type="ECO:0000259" key="7">
    <source>
        <dbReference type="PROSITE" id="PS50850"/>
    </source>
</evidence>
<accession>A0A494TM52</accession>
<feature type="transmembrane region" description="Helical" evidence="6">
    <location>
        <begin position="208"/>
        <end position="238"/>
    </location>
</feature>
<dbReference type="Gene3D" id="1.20.1250.20">
    <property type="entry name" value="MFS general substrate transporter like domains"/>
    <property type="match status" value="2"/>
</dbReference>
<feature type="transmembrane region" description="Helical" evidence="6">
    <location>
        <begin position="315"/>
        <end position="337"/>
    </location>
</feature>
<dbReference type="EMBL" id="CP032829">
    <property type="protein sequence ID" value="AYJ86155.1"/>
    <property type="molecule type" value="Genomic_DNA"/>
</dbReference>
<reference evidence="8 9" key="1">
    <citation type="submission" date="2018-09" db="EMBL/GenBank/DDBJ databases">
        <title>Sphingomonas peninsula sp. nov., isolated from fildes peninsula, Antarctic soil.</title>
        <authorList>
            <person name="Yingchao G."/>
        </authorList>
    </citation>
    <scope>NUCLEOTIDE SEQUENCE [LARGE SCALE GENOMIC DNA]</scope>
    <source>
        <strain evidence="8 9">YZ-8</strain>
    </source>
</reference>
<dbReference type="InterPro" id="IPR044770">
    <property type="entry name" value="MFS_spinster-like"/>
</dbReference>
<keyword evidence="5 6" id="KW-0472">Membrane</keyword>
<feature type="transmembrane region" description="Helical" evidence="6">
    <location>
        <begin position="137"/>
        <end position="156"/>
    </location>
</feature>
<dbReference type="PANTHER" id="PTHR23505:SF79">
    <property type="entry name" value="PROTEIN SPINSTER"/>
    <property type="match status" value="1"/>
</dbReference>
<evidence type="ECO:0000256" key="6">
    <source>
        <dbReference type="SAM" id="Phobius"/>
    </source>
</evidence>
<name>A0A494TM52_SPHPE</name>
<organism evidence="8 9">
    <name type="scientific">Sphingomonas paeninsulae</name>
    <dbReference type="NCBI Taxonomy" id="2319844"/>
    <lineage>
        <taxon>Bacteria</taxon>
        <taxon>Pseudomonadati</taxon>
        <taxon>Pseudomonadota</taxon>
        <taxon>Alphaproteobacteria</taxon>
        <taxon>Sphingomonadales</taxon>
        <taxon>Sphingomonadaceae</taxon>
        <taxon>Sphingomonas</taxon>
    </lineage>
</organism>
<feature type="transmembrane region" description="Helical" evidence="6">
    <location>
        <begin position="349"/>
        <end position="373"/>
    </location>
</feature>
<dbReference type="KEGG" id="spha:D3Y57_09480"/>
<comment type="subcellular location">
    <subcellularLocation>
        <location evidence="1">Membrane</location>
        <topology evidence="1">Multi-pass membrane protein</topology>
    </subcellularLocation>
</comment>
<evidence type="ECO:0000256" key="2">
    <source>
        <dbReference type="ARBA" id="ARBA00022448"/>
    </source>
</evidence>
<evidence type="ECO:0000256" key="4">
    <source>
        <dbReference type="ARBA" id="ARBA00022989"/>
    </source>
</evidence>
<keyword evidence="9" id="KW-1185">Reference proteome</keyword>
<keyword evidence="4 6" id="KW-1133">Transmembrane helix</keyword>
<evidence type="ECO:0000256" key="3">
    <source>
        <dbReference type="ARBA" id="ARBA00022692"/>
    </source>
</evidence>
<evidence type="ECO:0000256" key="1">
    <source>
        <dbReference type="ARBA" id="ARBA00004141"/>
    </source>
</evidence>
<feature type="transmembrane region" description="Helical" evidence="6">
    <location>
        <begin position="79"/>
        <end position="98"/>
    </location>
</feature>
<dbReference type="GO" id="GO:0022857">
    <property type="term" value="F:transmembrane transporter activity"/>
    <property type="evidence" value="ECO:0007669"/>
    <property type="project" value="InterPro"/>
</dbReference>
<dbReference type="PANTHER" id="PTHR23505">
    <property type="entry name" value="SPINSTER"/>
    <property type="match status" value="1"/>
</dbReference>
<dbReference type="InterPro" id="IPR011701">
    <property type="entry name" value="MFS"/>
</dbReference>
<dbReference type="Pfam" id="PF07690">
    <property type="entry name" value="MFS_1"/>
    <property type="match status" value="1"/>
</dbReference>
<evidence type="ECO:0000313" key="9">
    <source>
        <dbReference type="Proteomes" id="UP000276254"/>
    </source>
</evidence>
<keyword evidence="2" id="KW-0813">Transport</keyword>
<feature type="transmembrane region" description="Helical" evidence="6">
    <location>
        <begin position="168"/>
        <end position="187"/>
    </location>
</feature>
<dbReference type="OrthoDB" id="7497327at2"/>
<dbReference type="InterPro" id="IPR020846">
    <property type="entry name" value="MFS_dom"/>
</dbReference>